<evidence type="ECO:0000313" key="2">
    <source>
        <dbReference type="EMBL" id="CEK99689.1"/>
    </source>
</evidence>
<feature type="compositionally biased region" description="Basic and acidic residues" evidence="1">
    <location>
        <begin position="1"/>
        <end position="13"/>
    </location>
</feature>
<feature type="compositionally biased region" description="Basic and acidic residues" evidence="1">
    <location>
        <begin position="20"/>
        <end position="34"/>
    </location>
</feature>
<reference evidence="2" key="1">
    <citation type="submission" date="2014-12" db="EMBL/GenBank/DDBJ databases">
        <title>Insight into the proteome of Arion vulgaris.</title>
        <authorList>
            <person name="Aradska J."/>
            <person name="Bulat T."/>
            <person name="Smidak R."/>
            <person name="Sarate P."/>
            <person name="Gangsoo J."/>
            <person name="Sialana F."/>
            <person name="Bilban M."/>
            <person name="Lubec G."/>
        </authorList>
    </citation>
    <scope>NUCLEOTIDE SEQUENCE</scope>
    <source>
        <tissue evidence="2">Skin</tissue>
    </source>
</reference>
<protein>
    <submittedName>
        <fullName evidence="2">Uncharacterized protein</fullName>
    </submittedName>
</protein>
<gene>
    <name evidence="2" type="primary">ORF221901</name>
</gene>
<sequence length="85" mass="9603">RSSVDLNKKDSRRPSTQSYKSDRSDKTKSKRDQPNKLNDAHINNTVSPFSPAKIPSRALEIRNRDGSADWSRRSSPSPVIVKPIK</sequence>
<dbReference type="AlphaFoldDB" id="A0A0B7C2K1"/>
<dbReference type="EMBL" id="HACG01052818">
    <property type="protein sequence ID" value="CEK99689.1"/>
    <property type="molecule type" value="Transcribed_RNA"/>
</dbReference>
<accession>A0A0B7C2K1</accession>
<feature type="region of interest" description="Disordered" evidence="1">
    <location>
        <begin position="1"/>
        <end position="85"/>
    </location>
</feature>
<evidence type="ECO:0000256" key="1">
    <source>
        <dbReference type="SAM" id="MobiDB-lite"/>
    </source>
</evidence>
<feature type="non-terminal residue" evidence="2">
    <location>
        <position position="1"/>
    </location>
</feature>
<organism evidence="2">
    <name type="scientific">Arion vulgaris</name>
    <dbReference type="NCBI Taxonomy" id="1028688"/>
    <lineage>
        <taxon>Eukaryota</taxon>
        <taxon>Metazoa</taxon>
        <taxon>Spiralia</taxon>
        <taxon>Lophotrochozoa</taxon>
        <taxon>Mollusca</taxon>
        <taxon>Gastropoda</taxon>
        <taxon>Heterobranchia</taxon>
        <taxon>Euthyneura</taxon>
        <taxon>Panpulmonata</taxon>
        <taxon>Eupulmonata</taxon>
        <taxon>Stylommatophora</taxon>
        <taxon>Helicina</taxon>
        <taxon>Arionoidea</taxon>
        <taxon>Arionidae</taxon>
        <taxon>Arion</taxon>
    </lineage>
</organism>
<feature type="compositionally biased region" description="Basic and acidic residues" evidence="1">
    <location>
        <begin position="59"/>
        <end position="72"/>
    </location>
</feature>
<proteinExistence type="predicted"/>
<name>A0A0B7C2K1_9EUPU</name>
<feature type="non-terminal residue" evidence="2">
    <location>
        <position position="85"/>
    </location>
</feature>